<evidence type="ECO:0000256" key="6">
    <source>
        <dbReference type="ARBA" id="ARBA00022701"/>
    </source>
</evidence>
<evidence type="ECO:0000256" key="3">
    <source>
        <dbReference type="ARBA" id="ARBA00010494"/>
    </source>
</evidence>
<keyword evidence="7" id="KW-0206">Cytoskeleton</keyword>
<evidence type="ECO:0000256" key="8">
    <source>
        <dbReference type="ARBA" id="ARBA00023242"/>
    </source>
</evidence>
<feature type="region of interest" description="Disordered" evidence="10">
    <location>
        <begin position="124"/>
        <end position="184"/>
    </location>
</feature>
<comment type="similarity">
    <text evidence="3">Belongs to the MDM1 family.</text>
</comment>
<accession>A0A672H1V8</accession>
<keyword evidence="5" id="KW-0963">Cytoplasm</keyword>
<feature type="compositionally biased region" description="Pro residues" evidence="10">
    <location>
        <begin position="172"/>
        <end position="181"/>
    </location>
</feature>
<reference evidence="11" key="2">
    <citation type="submission" date="2025-08" db="UniProtKB">
        <authorList>
            <consortium name="Ensembl"/>
        </authorList>
    </citation>
    <scope>IDENTIFICATION</scope>
</reference>
<feature type="region of interest" description="Disordered" evidence="10">
    <location>
        <begin position="236"/>
        <end position="321"/>
    </location>
</feature>
<dbReference type="GO" id="GO:0046600">
    <property type="term" value="P:negative regulation of centriole replication"/>
    <property type="evidence" value="ECO:0007669"/>
    <property type="project" value="InterPro"/>
</dbReference>
<dbReference type="OMA" id="PQETEYQ"/>
<evidence type="ECO:0000256" key="1">
    <source>
        <dbReference type="ARBA" id="ARBA00004114"/>
    </source>
</evidence>
<evidence type="ECO:0000313" key="11">
    <source>
        <dbReference type="Ensembl" id="ENSSFAP00005019434.1"/>
    </source>
</evidence>
<sequence>RRRPGPAGQARSCSPLLQTPAAPRTAPPAGRSFPSFLHLQRDSELRARGQRSGGQRSEYHRQFSWKTPAGAASPILTAEQVLYSSSRSIPPFKKNPLPQETEYQRSFQGLVPPVGTRLRRHLEHRRTPLFHTQLQVLTPRNLKKKRREESQKKPRPQPSGHQREDTRSPLKATPPPPPPPLLLHRCTEDTGVSLSVYKCVSSCMVALRQQAQSYRQRAWGTNFSREHLSQLLSEHNGLWEPNDTPTAPPHPADSSSRESSPVGPGGPRKTRKTPPGPPLERRSGWGAEDDDAEECEGRLPTPRLKMKPVQRTHHDLTTPSLVSMAAGAEPAVWTPVKQKEAWSEKVSASPSVPSPERKSPSKPIRSKPTPPPVEAPPPQHGLHGTLRHADFQHNGESAVSVSAT</sequence>
<feature type="region of interest" description="Disordered" evidence="10">
    <location>
        <begin position="1"/>
        <end position="71"/>
    </location>
</feature>
<dbReference type="AlphaFoldDB" id="A0A672H1V8"/>
<keyword evidence="12" id="KW-1185">Reference proteome</keyword>
<dbReference type="Ensembl" id="ENSSFAT00005020215.1">
    <property type="protein sequence ID" value="ENSSFAP00005019434.1"/>
    <property type="gene ID" value="ENSSFAG00005010163.1"/>
</dbReference>
<dbReference type="GO" id="GO:0008017">
    <property type="term" value="F:microtubule binding"/>
    <property type="evidence" value="ECO:0007669"/>
    <property type="project" value="InterPro"/>
</dbReference>
<name>A0A672H1V8_SALFA</name>
<dbReference type="PANTHER" id="PTHR32078">
    <property type="entry name" value="NUCLEAR PROTEIN MDM1"/>
    <property type="match status" value="1"/>
</dbReference>
<dbReference type="FunCoup" id="A0A672H1V8">
    <property type="interactions" value="804"/>
</dbReference>
<dbReference type="Pfam" id="PF15501">
    <property type="entry name" value="MDM1"/>
    <property type="match status" value="2"/>
</dbReference>
<comment type="subcellular location">
    <subcellularLocation>
        <location evidence="1">Cytoplasm</location>
        <location evidence="1">Cytoskeleton</location>
        <location evidence="1">Microtubule organizing center</location>
        <location evidence="1">Centrosome</location>
        <location evidence="1">Centriole</location>
    </subcellularLocation>
    <subcellularLocation>
        <location evidence="2">Nucleus</location>
    </subcellularLocation>
</comment>
<evidence type="ECO:0000256" key="4">
    <source>
        <dbReference type="ARBA" id="ARBA00013508"/>
    </source>
</evidence>
<protein>
    <recommendedName>
        <fullName evidence="4">Nuclear protein MDM1</fullName>
    </recommendedName>
</protein>
<organism evidence="11 12">
    <name type="scientific">Salarias fasciatus</name>
    <name type="common">Jewelled blenny</name>
    <name type="synonym">Blennius fasciatus</name>
    <dbReference type="NCBI Taxonomy" id="181472"/>
    <lineage>
        <taxon>Eukaryota</taxon>
        <taxon>Metazoa</taxon>
        <taxon>Chordata</taxon>
        <taxon>Craniata</taxon>
        <taxon>Vertebrata</taxon>
        <taxon>Euteleostomi</taxon>
        <taxon>Actinopterygii</taxon>
        <taxon>Neopterygii</taxon>
        <taxon>Teleostei</taxon>
        <taxon>Neoteleostei</taxon>
        <taxon>Acanthomorphata</taxon>
        <taxon>Ovalentaria</taxon>
        <taxon>Blenniimorphae</taxon>
        <taxon>Blenniiformes</taxon>
        <taxon>Blennioidei</taxon>
        <taxon>Blenniidae</taxon>
        <taxon>Salariinae</taxon>
        <taxon>Salarias</taxon>
    </lineage>
</organism>
<reference evidence="11" key="3">
    <citation type="submission" date="2025-09" db="UniProtKB">
        <authorList>
            <consortium name="Ensembl"/>
        </authorList>
    </citation>
    <scope>IDENTIFICATION</scope>
</reference>
<dbReference type="PANTHER" id="PTHR32078:SF1">
    <property type="entry name" value="NUCLEAR PROTEIN MDM1"/>
    <property type="match status" value="1"/>
</dbReference>
<evidence type="ECO:0000256" key="5">
    <source>
        <dbReference type="ARBA" id="ARBA00022490"/>
    </source>
</evidence>
<dbReference type="InterPro" id="IPR029136">
    <property type="entry name" value="MDM1"/>
</dbReference>
<evidence type="ECO:0000256" key="10">
    <source>
        <dbReference type="SAM" id="MobiDB-lite"/>
    </source>
</evidence>
<feature type="compositionally biased region" description="Polar residues" evidence="10">
    <location>
        <begin position="394"/>
        <end position="404"/>
    </location>
</feature>
<evidence type="ECO:0000256" key="9">
    <source>
        <dbReference type="ARBA" id="ARBA00045771"/>
    </source>
</evidence>
<feature type="compositionally biased region" description="Low complexity" evidence="10">
    <location>
        <begin position="19"/>
        <end position="29"/>
    </location>
</feature>
<feature type="compositionally biased region" description="Pro residues" evidence="10">
    <location>
        <begin position="368"/>
        <end position="379"/>
    </location>
</feature>
<keyword evidence="6" id="KW-0493">Microtubule</keyword>
<dbReference type="InParanoid" id="A0A672H1V8"/>
<keyword evidence="8" id="KW-0539">Nucleus</keyword>
<evidence type="ECO:0000313" key="12">
    <source>
        <dbReference type="Proteomes" id="UP000472267"/>
    </source>
</evidence>
<dbReference type="GO" id="GO:0005814">
    <property type="term" value="C:centriole"/>
    <property type="evidence" value="ECO:0007669"/>
    <property type="project" value="UniProtKB-SubCell"/>
</dbReference>
<dbReference type="GO" id="GO:0005874">
    <property type="term" value="C:microtubule"/>
    <property type="evidence" value="ECO:0007669"/>
    <property type="project" value="UniProtKB-KW"/>
</dbReference>
<comment type="function">
    <text evidence="9">Microtubule-binding protein that negatively regulates centriole duplication. Binds to and stabilizes microtubules.</text>
</comment>
<dbReference type="GO" id="GO:0005634">
    <property type="term" value="C:nucleus"/>
    <property type="evidence" value="ECO:0007669"/>
    <property type="project" value="UniProtKB-SubCell"/>
</dbReference>
<proteinExistence type="inferred from homology"/>
<evidence type="ECO:0000256" key="2">
    <source>
        <dbReference type="ARBA" id="ARBA00004123"/>
    </source>
</evidence>
<reference evidence="11" key="1">
    <citation type="submission" date="2019-06" db="EMBL/GenBank/DDBJ databases">
        <authorList>
            <consortium name="Wellcome Sanger Institute Data Sharing"/>
        </authorList>
    </citation>
    <scope>NUCLEOTIDE SEQUENCE [LARGE SCALE GENOMIC DNA]</scope>
</reference>
<evidence type="ECO:0000256" key="7">
    <source>
        <dbReference type="ARBA" id="ARBA00023212"/>
    </source>
</evidence>
<dbReference type="Proteomes" id="UP000472267">
    <property type="component" value="Chromosome 17"/>
</dbReference>
<feature type="region of interest" description="Disordered" evidence="10">
    <location>
        <begin position="335"/>
        <end position="404"/>
    </location>
</feature>